<evidence type="ECO:0000313" key="1">
    <source>
        <dbReference type="EMBL" id="VDM82778.1"/>
    </source>
</evidence>
<proteinExistence type="predicted"/>
<name>A0A3P7LUI8_STRVU</name>
<dbReference type="AlphaFoldDB" id="A0A3P7LUI8"/>
<dbReference type="Proteomes" id="UP000270094">
    <property type="component" value="Unassembled WGS sequence"/>
</dbReference>
<gene>
    <name evidence="1" type="ORF">SVUK_LOCUS17776</name>
</gene>
<accession>A0A3P7LUI8</accession>
<protein>
    <submittedName>
        <fullName evidence="1">Uncharacterized protein</fullName>
    </submittedName>
</protein>
<keyword evidence="2" id="KW-1185">Reference proteome</keyword>
<reference evidence="1 2" key="1">
    <citation type="submission" date="2018-11" db="EMBL/GenBank/DDBJ databases">
        <authorList>
            <consortium name="Pathogen Informatics"/>
        </authorList>
    </citation>
    <scope>NUCLEOTIDE SEQUENCE [LARGE SCALE GENOMIC DNA]</scope>
</reference>
<evidence type="ECO:0000313" key="2">
    <source>
        <dbReference type="Proteomes" id="UP000270094"/>
    </source>
</evidence>
<organism evidence="1 2">
    <name type="scientific">Strongylus vulgaris</name>
    <name type="common">Blood worm</name>
    <dbReference type="NCBI Taxonomy" id="40348"/>
    <lineage>
        <taxon>Eukaryota</taxon>
        <taxon>Metazoa</taxon>
        <taxon>Ecdysozoa</taxon>
        <taxon>Nematoda</taxon>
        <taxon>Chromadorea</taxon>
        <taxon>Rhabditida</taxon>
        <taxon>Rhabditina</taxon>
        <taxon>Rhabditomorpha</taxon>
        <taxon>Strongyloidea</taxon>
        <taxon>Strongylidae</taxon>
        <taxon>Strongylus</taxon>
    </lineage>
</organism>
<dbReference type="EMBL" id="UYYB01119355">
    <property type="protein sequence ID" value="VDM82778.1"/>
    <property type="molecule type" value="Genomic_DNA"/>
</dbReference>
<sequence>MGLSDPGHPLGPVECEGINTQQKCTNIHRVVAHLGLWGQKRCSTANESVASVGGTGLIAAAAAASAVCRGTEQQLELI</sequence>